<gene>
    <name evidence="2" type="ORF">MERR_LOCUS28346</name>
</gene>
<keyword evidence="3" id="KW-1185">Reference proteome</keyword>
<dbReference type="NCBIfam" id="TIGR01640">
    <property type="entry name" value="F_box_assoc_1"/>
    <property type="match status" value="1"/>
</dbReference>
<dbReference type="Pfam" id="PF08268">
    <property type="entry name" value="FBA_3"/>
    <property type="match status" value="1"/>
</dbReference>
<evidence type="ECO:0000313" key="3">
    <source>
        <dbReference type="Proteomes" id="UP000467841"/>
    </source>
</evidence>
<dbReference type="Proteomes" id="UP000467841">
    <property type="component" value="Unassembled WGS sequence"/>
</dbReference>
<dbReference type="OrthoDB" id="5314306at2759"/>
<dbReference type="PANTHER" id="PTHR31111:SF138">
    <property type="entry name" value="F-BOX ASSOCIATED DOMAIN-CONTAINING PROTEIN"/>
    <property type="match status" value="1"/>
</dbReference>
<organism evidence="2 3">
    <name type="scientific">Microthlaspi erraticum</name>
    <dbReference type="NCBI Taxonomy" id="1685480"/>
    <lineage>
        <taxon>Eukaryota</taxon>
        <taxon>Viridiplantae</taxon>
        <taxon>Streptophyta</taxon>
        <taxon>Embryophyta</taxon>
        <taxon>Tracheophyta</taxon>
        <taxon>Spermatophyta</taxon>
        <taxon>Magnoliopsida</taxon>
        <taxon>eudicotyledons</taxon>
        <taxon>Gunneridae</taxon>
        <taxon>Pentapetalae</taxon>
        <taxon>rosids</taxon>
        <taxon>malvids</taxon>
        <taxon>Brassicales</taxon>
        <taxon>Brassicaceae</taxon>
        <taxon>Coluteocarpeae</taxon>
        <taxon>Microthlaspi</taxon>
    </lineage>
</organism>
<evidence type="ECO:0000313" key="2">
    <source>
        <dbReference type="EMBL" id="CAA7041111.1"/>
    </source>
</evidence>
<comment type="caution">
    <text evidence="2">The sequence shown here is derived from an EMBL/GenBank/DDBJ whole genome shotgun (WGS) entry which is preliminary data.</text>
</comment>
<dbReference type="InterPro" id="IPR017451">
    <property type="entry name" value="F-box-assoc_interact_dom"/>
</dbReference>
<dbReference type="InterPro" id="IPR013187">
    <property type="entry name" value="F-box-assoc_dom_typ3"/>
</dbReference>
<name>A0A6D2JP11_9BRAS</name>
<evidence type="ECO:0000259" key="1">
    <source>
        <dbReference type="Pfam" id="PF08268"/>
    </source>
</evidence>
<feature type="domain" description="F-box associated beta-propeller type 3" evidence="1">
    <location>
        <begin position="4"/>
        <end position="160"/>
    </location>
</feature>
<dbReference type="PANTHER" id="PTHR31111">
    <property type="entry name" value="BNAA05G37150D PROTEIN-RELATED"/>
    <property type="match status" value="1"/>
</dbReference>
<dbReference type="AlphaFoldDB" id="A0A6D2JP11"/>
<dbReference type="EMBL" id="CACVBM020001240">
    <property type="protein sequence ID" value="CAA7041111.1"/>
    <property type="molecule type" value="Genomic_DNA"/>
</dbReference>
<accession>A0A6D2JP11</accession>
<reference evidence="2" key="1">
    <citation type="submission" date="2020-01" db="EMBL/GenBank/DDBJ databases">
        <authorList>
            <person name="Mishra B."/>
        </authorList>
    </citation>
    <scope>NUCLEOTIDE SEQUENCE [LARGE SCALE GENOMIC DNA]</scope>
</reference>
<sequence length="166" mass="19213">MTNALCKGGVLYYGGWRSPDDKSVVVSFNVRSEEFELLDLPEGVKINFHPFSEMVYYKGEIALYSNVTFDGDVQVWIWKESEREWREERVEIPREIAGGRKFSFKGAIGTGELVFKLWRLVNGSHVFLYYNPVTKILRESKIEGVAGTEHYYVETFLDHVDSFLLP</sequence>
<protein>
    <recommendedName>
        <fullName evidence="1">F-box associated beta-propeller type 3 domain-containing protein</fullName>
    </recommendedName>
</protein>
<proteinExistence type="predicted"/>